<name>A0A9P1FWD9_9DINO</name>
<dbReference type="AlphaFoldDB" id="A0A9P1FWD9"/>
<evidence type="ECO:0000313" key="3">
    <source>
        <dbReference type="Proteomes" id="UP001152797"/>
    </source>
</evidence>
<dbReference type="OrthoDB" id="419245at2759"/>
<dbReference type="EMBL" id="CAMXCT020001345">
    <property type="protein sequence ID" value="CAL1142585.1"/>
    <property type="molecule type" value="Genomic_DNA"/>
</dbReference>
<proteinExistence type="predicted"/>
<dbReference type="InterPro" id="IPR029063">
    <property type="entry name" value="SAM-dependent_MTases_sf"/>
</dbReference>
<gene>
    <name evidence="1" type="ORF">C1SCF055_LOCUS16302</name>
</gene>
<organism evidence="1">
    <name type="scientific">Cladocopium goreaui</name>
    <dbReference type="NCBI Taxonomy" id="2562237"/>
    <lineage>
        <taxon>Eukaryota</taxon>
        <taxon>Sar</taxon>
        <taxon>Alveolata</taxon>
        <taxon>Dinophyceae</taxon>
        <taxon>Suessiales</taxon>
        <taxon>Symbiodiniaceae</taxon>
        <taxon>Cladocopium</taxon>
    </lineage>
</organism>
<dbReference type="EMBL" id="CAMXCT030001345">
    <property type="protein sequence ID" value="CAL4776522.1"/>
    <property type="molecule type" value="Genomic_DNA"/>
</dbReference>
<protein>
    <submittedName>
        <fullName evidence="1">Uncharacterized protein</fullName>
    </submittedName>
</protein>
<dbReference type="Gene3D" id="3.40.50.150">
    <property type="entry name" value="Vaccinia Virus protein VP39"/>
    <property type="match status" value="1"/>
</dbReference>
<sequence>RVCEGRCLEHCDSSLPATISKTSSRGAWPTFSDQILHMPPGDPGFWQVILVDSRFRVACALKGFLHLHLAARSDKGRVLVHDWAESRAPKYKEILNFGQMQLRIASMAVFQARPLQRLDELRAAIRRFEYDPA</sequence>
<comment type="caution">
    <text evidence="1">The sequence shown here is derived from an EMBL/GenBank/DDBJ whole genome shotgun (WGS) entry which is preliminary data.</text>
</comment>
<accession>A0A9P1FWD9</accession>
<keyword evidence="3" id="KW-1185">Reference proteome</keyword>
<reference evidence="2" key="2">
    <citation type="submission" date="2024-04" db="EMBL/GenBank/DDBJ databases">
        <authorList>
            <person name="Chen Y."/>
            <person name="Shah S."/>
            <person name="Dougan E. K."/>
            <person name="Thang M."/>
            <person name="Chan C."/>
        </authorList>
    </citation>
    <scope>NUCLEOTIDE SEQUENCE [LARGE SCALE GENOMIC DNA]</scope>
</reference>
<evidence type="ECO:0000313" key="1">
    <source>
        <dbReference type="EMBL" id="CAI3989210.1"/>
    </source>
</evidence>
<evidence type="ECO:0000313" key="2">
    <source>
        <dbReference type="EMBL" id="CAL1142585.1"/>
    </source>
</evidence>
<dbReference type="Proteomes" id="UP001152797">
    <property type="component" value="Unassembled WGS sequence"/>
</dbReference>
<dbReference type="EMBL" id="CAMXCT010001345">
    <property type="protein sequence ID" value="CAI3989210.1"/>
    <property type="molecule type" value="Genomic_DNA"/>
</dbReference>
<feature type="non-terminal residue" evidence="1">
    <location>
        <position position="1"/>
    </location>
</feature>
<reference evidence="1" key="1">
    <citation type="submission" date="2022-10" db="EMBL/GenBank/DDBJ databases">
        <authorList>
            <person name="Chen Y."/>
            <person name="Dougan E. K."/>
            <person name="Chan C."/>
            <person name="Rhodes N."/>
            <person name="Thang M."/>
        </authorList>
    </citation>
    <scope>NUCLEOTIDE SEQUENCE</scope>
</reference>